<dbReference type="GO" id="GO:0019900">
    <property type="term" value="F:kinase binding"/>
    <property type="evidence" value="ECO:0000318"/>
    <property type="project" value="GO_Central"/>
</dbReference>
<evidence type="ECO:0000313" key="2">
    <source>
        <dbReference type="Ensembl" id="ENSOANP00000011892.2"/>
    </source>
</evidence>
<dbReference type="Ensembl" id="ENSOANT00000011894.2">
    <property type="protein sequence ID" value="ENSOANP00000011892.2"/>
    <property type="gene ID" value="ENSOANG00000007473.2"/>
</dbReference>
<dbReference type="GeneTree" id="ENSGT00390000016476"/>
<dbReference type="GO" id="GO:0005886">
    <property type="term" value="C:plasma membrane"/>
    <property type="evidence" value="ECO:0000318"/>
    <property type="project" value="GO_Central"/>
</dbReference>
<protein>
    <submittedName>
        <fullName evidence="2">Uncharacterized protein</fullName>
    </submittedName>
</protein>
<reference evidence="2 3" key="1">
    <citation type="journal article" date="2008" name="Nature">
        <title>Genome analysis of the platypus reveals unique signatures of evolution.</title>
        <authorList>
            <person name="Warren W.C."/>
            <person name="Hillier L.W."/>
            <person name="Marshall Graves J.A."/>
            <person name="Birney E."/>
            <person name="Ponting C.P."/>
            <person name="Grutzner F."/>
            <person name="Belov K."/>
            <person name="Miller W."/>
            <person name="Clarke L."/>
            <person name="Chinwalla A.T."/>
            <person name="Yang S.P."/>
            <person name="Heger A."/>
            <person name="Locke D.P."/>
            <person name="Miethke P."/>
            <person name="Waters P.D."/>
            <person name="Veyrunes F."/>
            <person name="Fulton L."/>
            <person name="Fulton B."/>
            <person name="Graves T."/>
            <person name="Wallis J."/>
            <person name="Puente X.S."/>
            <person name="Lopez-Otin C."/>
            <person name="Ordonez G.R."/>
            <person name="Eichler E.E."/>
            <person name="Chen L."/>
            <person name="Cheng Z."/>
            <person name="Deakin J.E."/>
            <person name="Alsop A."/>
            <person name="Thompson K."/>
            <person name="Kirby P."/>
            <person name="Papenfuss A.T."/>
            <person name="Wakefield M.J."/>
            <person name="Olender T."/>
            <person name="Lancet D."/>
            <person name="Huttley G.A."/>
            <person name="Smit A.F."/>
            <person name="Pask A."/>
            <person name="Temple-Smith P."/>
            <person name="Batzer M.A."/>
            <person name="Walker J.A."/>
            <person name="Konkel M.K."/>
            <person name="Harris R.S."/>
            <person name="Whittington C.M."/>
            <person name="Wong E.S."/>
            <person name="Gemmell N.J."/>
            <person name="Buschiazzo E."/>
            <person name="Vargas Jentzsch I.M."/>
            <person name="Merkel A."/>
            <person name="Schmitz J."/>
            <person name="Zemann A."/>
            <person name="Churakov G."/>
            <person name="Kriegs J.O."/>
            <person name="Brosius J."/>
            <person name="Murchison E.P."/>
            <person name="Sachidanandam R."/>
            <person name="Smith C."/>
            <person name="Hannon G.J."/>
            <person name="Tsend-Ayush E."/>
            <person name="McMillan D."/>
            <person name="Attenborough R."/>
            <person name="Rens W."/>
            <person name="Ferguson-Smith M."/>
            <person name="Lefevre C.M."/>
            <person name="Sharp J.A."/>
            <person name="Nicholas K.R."/>
            <person name="Ray D.A."/>
            <person name="Kube M."/>
            <person name="Reinhardt R."/>
            <person name="Pringle T.H."/>
            <person name="Taylor J."/>
            <person name="Jones R.C."/>
            <person name="Nixon B."/>
            <person name="Dacheux J.L."/>
            <person name="Niwa H."/>
            <person name="Sekita Y."/>
            <person name="Huang X."/>
            <person name="Stark A."/>
            <person name="Kheradpour P."/>
            <person name="Kellis M."/>
            <person name="Flicek P."/>
            <person name="Chen Y."/>
            <person name="Webber C."/>
            <person name="Hardison R."/>
            <person name="Nelson J."/>
            <person name="Hallsworth-Pepin K."/>
            <person name="Delehaunty K."/>
            <person name="Markovic C."/>
            <person name="Minx P."/>
            <person name="Feng Y."/>
            <person name="Kremitzki C."/>
            <person name="Mitreva M."/>
            <person name="Glasscock J."/>
            <person name="Wylie T."/>
            <person name="Wohldmann P."/>
            <person name="Thiru P."/>
            <person name="Nhan M.N."/>
            <person name="Pohl C.S."/>
            <person name="Smith S.M."/>
            <person name="Hou S."/>
            <person name="Nefedov M."/>
            <person name="de Jong P.J."/>
            <person name="Renfree M.B."/>
            <person name="Mardis E.R."/>
            <person name="Wilson R.K."/>
        </authorList>
    </citation>
    <scope>NUCLEOTIDE SEQUENCE [LARGE SCALE GENOMIC DNA]</scope>
    <source>
        <strain evidence="2 3">Glennie</strain>
    </source>
</reference>
<sequence length="263" mass="28151">MLSWRSWGRVGFLGRRAEGARSIPEWARLNPTSHGQALALDGFSLTDDDGGMETHHPRLTTTSSSGNSSSNCFLIAGIPCLKEAWVLWGLFGVMALLFLLSLIGHLARWVKDCREGLPAGGPGNHPLPPLHPNFCCRVPGFAEEVPLYGNLPYLQTGEGGSPLRIPLTRFPLLQAGEELLCYASLRGQSLAGPAPASAPTAGPSPAPALQYSDVVMGPTLEPATDPRAPREPELYASVDSQKRCTAFPDQDYANSHCGLPREG</sequence>
<keyword evidence="1" id="KW-0812">Transmembrane</keyword>
<accession>F6W069</accession>
<dbReference type="OMA" id="WTRGRSK"/>
<dbReference type="Proteomes" id="UP000002279">
    <property type="component" value="Chromosome 3"/>
</dbReference>
<dbReference type="AlphaFoldDB" id="F6W069"/>
<organism evidence="2 3">
    <name type="scientific">Ornithorhynchus anatinus</name>
    <name type="common">Duckbill platypus</name>
    <dbReference type="NCBI Taxonomy" id="9258"/>
    <lineage>
        <taxon>Eukaryota</taxon>
        <taxon>Metazoa</taxon>
        <taxon>Chordata</taxon>
        <taxon>Craniata</taxon>
        <taxon>Vertebrata</taxon>
        <taxon>Euteleostomi</taxon>
        <taxon>Mammalia</taxon>
        <taxon>Monotremata</taxon>
        <taxon>Ornithorhynchidae</taxon>
        <taxon>Ornithorhynchus</taxon>
    </lineage>
</organism>
<dbReference type="PANTHER" id="PTHR15604:SF0">
    <property type="entry name" value="SIGNALING THRESHOLD-REGULATING TRANSMEMBRANE ADAPTER 1"/>
    <property type="match status" value="1"/>
</dbReference>
<dbReference type="HOGENOM" id="CLU_111407_0_0_1"/>
<keyword evidence="3" id="KW-1185">Reference proteome</keyword>
<feature type="transmembrane region" description="Helical" evidence="1">
    <location>
        <begin position="85"/>
        <end position="107"/>
    </location>
</feature>
<reference evidence="2" key="2">
    <citation type="submission" date="2025-08" db="UniProtKB">
        <authorList>
            <consortium name="Ensembl"/>
        </authorList>
    </citation>
    <scope>IDENTIFICATION</scope>
    <source>
        <strain evidence="2">Glennie</strain>
    </source>
</reference>
<dbReference type="InParanoid" id="F6W069"/>
<dbReference type="eggNOG" id="ENOG502S87Q">
    <property type="taxonomic scope" value="Eukaryota"/>
</dbReference>
<dbReference type="GO" id="GO:0050863">
    <property type="term" value="P:regulation of T cell activation"/>
    <property type="evidence" value="ECO:0000318"/>
    <property type="project" value="GO_Central"/>
</dbReference>
<evidence type="ECO:0000256" key="1">
    <source>
        <dbReference type="SAM" id="Phobius"/>
    </source>
</evidence>
<name>F6W069_ORNAN</name>
<keyword evidence="1" id="KW-0472">Membrane</keyword>
<reference evidence="2" key="3">
    <citation type="submission" date="2025-09" db="UniProtKB">
        <authorList>
            <consortium name="Ensembl"/>
        </authorList>
    </citation>
    <scope>IDENTIFICATION</scope>
    <source>
        <strain evidence="2">Glennie</strain>
    </source>
</reference>
<gene>
    <name evidence="2" type="primary">SIT1</name>
</gene>
<dbReference type="InterPro" id="IPR033269">
    <property type="entry name" value="Sit1"/>
</dbReference>
<dbReference type="PANTHER" id="PTHR15604">
    <property type="entry name" value="SIGNALING THRESHOLD-REGULATING TRANSMEMBRANE ADAPTER 1"/>
    <property type="match status" value="1"/>
</dbReference>
<proteinExistence type="predicted"/>
<keyword evidence="1" id="KW-1133">Transmembrane helix</keyword>
<dbReference type="Bgee" id="ENSOANG00000007473">
    <property type="expression patterns" value="Expressed in liver and 5 other cell types or tissues"/>
</dbReference>
<dbReference type="GO" id="GO:0043029">
    <property type="term" value="P:T cell homeostasis"/>
    <property type="evidence" value="ECO:0007669"/>
    <property type="project" value="InterPro"/>
</dbReference>
<dbReference type="FunCoup" id="F6W069">
    <property type="interactions" value="70"/>
</dbReference>
<evidence type="ECO:0000313" key="3">
    <source>
        <dbReference type="Proteomes" id="UP000002279"/>
    </source>
</evidence>
<dbReference type="GO" id="GO:0007165">
    <property type="term" value="P:signal transduction"/>
    <property type="evidence" value="ECO:0007669"/>
    <property type="project" value="InterPro"/>
</dbReference>